<evidence type="ECO:0000313" key="1">
    <source>
        <dbReference type="EMBL" id="KAA6403825.1"/>
    </source>
</evidence>
<comment type="caution">
    <text evidence="1">The sequence shown here is derived from an EMBL/GenBank/DDBJ whole genome shotgun (WGS) entry which is preliminary data.</text>
</comment>
<reference evidence="1 2" key="1">
    <citation type="submission" date="2019-03" db="EMBL/GenBank/DDBJ databases">
        <title>Single cell metagenomics reveals metabolic interactions within the superorganism composed of flagellate Streblomastix strix and complex community of Bacteroidetes bacteria on its surface.</title>
        <authorList>
            <person name="Treitli S.C."/>
            <person name="Kolisko M."/>
            <person name="Husnik F."/>
            <person name="Keeling P."/>
            <person name="Hampl V."/>
        </authorList>
    </citation>
    <scope>NUCLEOTIDE SEQUENCE [LARGE SCALE GENOMIC DNA]</scope>
    <source>
        <strain evidence="1">ST1C</strain>
    </source>
</reference>
<dbReference type="AlphaFoldDB" id="A0A5J4XBD8"/>
<accession>A0A5J4XBD8</accession>
<proteinExistence type="predicted"/>
<protein>
    <submittedName>
        <fullName evidence="1">Uncharacterized protein</fullName>
    </submittedName>
</protein>
<dbReference type="EMBL" id="SNRW01000055">
    <property type="protein sequence ID" value="KAA6403825.1"/>
    <property type="molecule type" value="Genomic_DNA"/>
</dbReference>
<dbReference type="Proteomes" id="UP000324800">
    <property type="component" value="Unassembled WGS sequence"/>
</dbReference>
<gene>
    <name evidence="1" type="ORF">EZS28_000643</name>
</gene>
<organism evidence="1 2">
    <name type="scientific">Streblomastix strix</name>
    <dbReference type="NCBI Taxonomy" id="222440"/>
    <lineage>
        <taxon>Eukaryota</taxon>
        <taxon>Metamonada</taxon>
        <taxon>Preaxostyla</taxon>
        <taxon>Oxymonadida</taxon>
        <taxon>Streblomastigidae</taxon>
        <taxon>Streblomastix</taxon>
    </lineage>
</organism>
<evidence type="ECO:0000313" key="2">
    <source>
        <dbReference type="Proteomes" id="UP000324800"/>
    </source>
</evidence>
<sequence>MNILNEQFSTMQLQANNLDNIFEGCDEYEDSLATPIARKTRRDNPESDYTSFFITKQCERNRNDALTFDGLDSKNQNTAIELKRQPIFAGDVDTYYNDDTNGKHQLLPILCIVYGTFWLFSPVDGGSCVYDITHSFDQVIGQEIA</sequence>
<name>A0A5J4XBD8_9EUKA</name>
<dbReference type="OrthoDB" id="10500762at2759"/>